<dbReference type="AlphaFoldDB" id="A0A5A7UHH5"/>
<comment type="caution">
    <text evidence="1">The sequence shown here is derived from an EMBL/GenBank/DDBJ whole genome shotgun (WGS) entry which is preliminary data.</text>
</comment>
<dbReference type="PANTHER" id="PTHR34676:SF8">
    <property type="entry name" value="TRANSMEMBRANE PROTEIN"/>
    <property type="match status" value="1"/>
</dbReference>
<dbReference type="EMBL" id="SSTE01009956">
    <property type="protein sequence ID" value="KAA0053125.1"/>
    <property type="molecule type" value="Genomic_DNA"/>
</dbReference>
<dbReference type="Proteomes" id="UP000321393">
    <property type="component" value="Unassembled WGS sequence"/>
</dbReference>
<proteinExistence type="predicted"/>
<dbReference type="PANTHER" id="PTHR34676">
    <property type="entry name" value="DUF4219 DOMAIN-CONTAINING PROTEIN-RELATED"/>
    <property type="match status" value="1"/>
</dbReference>
<evidence type="ECO:0000313" key="1">
    <source>
        <dbReference type="EMBL" id="KAA0053125.1"/>
    </source>
</evidence>
<dbReference type="OrthoDB" id="1166651at2759"/>
<gene>
    <name evidence="1" type="ORF">E6C27_scaffold778G00590</name>
</gene>
<dbReference type="Pfam" id="PF14223">
    <property type="entry name" value="Retrotran_gag_2"/>
    <property type="match status" value="1"/>
</dbReference>
<organism evidence="1 2">
    <name type="scientific">Cucumis melo var. makuwa</name>
    <name type="common">Oriental melon</name>
    <dbReference type="NCBI Taxonomy" id="1194695"/>
    <lineage>
        <taxon>Eukaryota</taxon>
        <taxon>Viridiplantae</taxon>
        <taxon>Streptophyta</taxon>
        <taxon>Embryophyta</taxon>
        <taxon>Tracheophyta</taxon>
        <taxon>Spermatophyta</taxon>
        <taxon>Magnoliopsida</taxon>
        <taxon>eudicotyledons</taxon>
        <taxon>Gunneridae</taxon>
        <taxon>Pentapetalae</taxon>
        <taxon>rosids</taxon>
        <taxon>fabids</taxon>
        <taxon>Cucurbitales</taxon>
        <taxon>Cucurbitaceae</taxon>
        <taxon>Benincaseae</taxon>
        <taxon>Cucumis</taxon>
    </lineage>
</organism>
<sequence>MASYESSMFIVDGVSIPKPEVDWIDVEEQASVGNTRALNAIFNGVDLNVFKLINSCSTNKEAWRILEVSYEGTSKVKISILQLITSKFEALKMYEDESISKYNERVLEIANESLWLVEKILGSKSVRKVLLSLPRKFAMKVTVIEEAHDISTLKLDELFGFLLTFEMAISDRENKKGKVIPF</sequence>
<reference evidence="1 2" key="1">
    <citation type="submission" date="2019-08" db="EMBL/GenBank/DDBJ databases">
        <title>Draft genome sequences of two oriental melons (Cucumis melo L. var makuwa).</title>
        <authorList>
            <person name="Kwon S.-Y."/>
        </authorList>
    </citation>
    <scope>NUCLEOTIDE SEQUENCE [LARGE SCALE GENOMIC DNA]</scope>
    <source>
        <strain evidence="2">cv. SW 3</strain>
        <tissue evidence="1">Leaf</tissue>
    </source>
</reference>
<accession>A0A5A7UHH5</accession>
<name>A0A5A7UHH5_CUCMM</name>
<evidence type="ECO:0000313" key="2">
    <source>
        <dbReference type="Proteomes" id="UP000321393"/>
    </source>
</evidence>
<protein>
    <submittedName>
        <fullName evidence="1">Gag-pol polyprotein</fullName>
    </submittedName>
</protein>